<evidence type="ECO:0000256" key="2">
    <source>
        <dbReference type="ARBA" id="ARBA00007118"/>
    </source>
</evidence>
<evidence type="ECO:0000256" key="3">
    <source>
        <dbReference type="ARBA" id="ARBA00022630"/>
    </source>
</evidence>
<organism evidence="9 10">
    <name type="scientific">Limosilactobacillus mucosae LM1</name>
    <dbReference type="NCBI Taxonomy" id="1130798"/>
    <lineage>
        <taxon>Bacteria</taxon>
        <taxon>Bacillati</taxon>
        <taxon>Bacillota</taxon>
        <taxon>Bacilli</taxon>
        <taxon>Lactobacillales</taxon>
        <taxon>Lactobacillaceae</taxon>
        <taxon>Limosilactobacillus</taxon>
    </lineage>
</organism>
<keyword evidence="7" id="KW-0520">NAD</keyword>
<dbReference type="KEGG" id="lmu:LBLM1_00505"/>
<comment type="cofactor">
    <cofactor evidence="1">
        <name>FMN</name>
        <dbReference type="ChEBI" id="CHEBI:58210"/>
    </cofactor>
</comment>
<feature type="domain" description="Nitroreductase" evidence="8">
    <location>
        <begin position="17"/>
        <end position="201"/>
    </location>
</feature>
<evidence type="ECO:0000256" key="4">
    <source>
        <dbReference type="ARBA" id="ARBA00022643"/>
    </source>
</evidence>
<proteinExistence type="inferred from homology"/>
<dbReference type="PANTHER" id="PTHR23026:SF125">
    <property type="entry name" value="OXYGEN-INSENSITIVE NAD(P)H NITROREDUCTASE"/>
    <property type="match status" value="1"/>
</dbReference>
<evidence type="ECO:0000256" key="7">
    <source>
        <dbReference type="ARBA" id="ARBA00023027"/>
    </source>
</evidence>
<dbReference type="AlphaFoldDB" id="A0A0D4CIM8"/>
<dbReference type="GO" id="GO:0046857">
    <property type="term" value="F:oxidoreductase activity, acting on other nitrogenous compounds as donors, with NAD or NADP as acceptor"/>
    <property type="evidence" value="ECO:0007669"/>
    <property type="project" value="TreeGrafter"/>
</dbReference>
<evidence type="ECO:0000256" key="5">
    <source>
        <dbReference type="ARBA" id="ARBA00022857"/>
    </source>
</evidence>
<keyword evidence="5" id="KW-0521">NADP</keyword>
<name>A0A0D4CIM8_LIMMU</name>
<dbReference type="InterPro" id="IPR050627">
    <property type="entry name" value="Nitroreductase/BluB"/>
</dbReference>
<evidence type="ECO:0000256" key="6">
    <source>
        <dbReference type="ARBA" id="ARBA00023002"/>
    </source>
</evidence>
<dbReference type="Pfam" id="PF00881">
    <property type="entry name" value="Nitroreductase"/>
    <property type="match status" value="1"/>
</dbReference>
<dbReference type="InterPro" id="IPR000415">
    <property type="entry name" value="Nitroreductase-like"/>
</dbReference>
<comment type="similarity">
    <text evidence="2">Belongs to the nitroreductase family.</text>
</comment>
<dbReference type="EMBL" id="CP011013">
    <property type="protein sequence ID" value="AJT49731.1"/>
    <property type="molecule type" value="Genomic_DNA"/>
</dbReference>
<evidence type="ECO:0000256" key="1">
    <source>
        <dbReference type="ARBA" id="ARBA00001917"/>
    </source>
</evidence>
<dbReference type="HOGENOM" id="CLU_070764_4_1_9"/>
<dbReference type="GO" id="GO:0005829">
    <property type="term" value="C:cytosol"/>
    <property type="evidence" value="ECO:0007669"/>
    <property type="project" value="TreeGrafter"/>
</dbReference>
<dbReference type="RefSeq" id="WP_006500771.1">
    <property type="nucleotide sequence ID" value="NZ_CP011013.1"/>
</dbReference>
<protein>
    <submittedName>
        <fullName evidence="9">NAD(P)H nitroreductase</fullName>
    </submittedName>
</protein>
<dbReference type="Proteomes" id="UP000003645">
    <property type="component" value="Chromosome"/>
</dbReference>
<dbReference type="InterPro" id="IPR029479">
    <property type="entry name" value="Nitroreductase"/>
</dbReference>
<keyword evidence="4" id="KW-0288">FMN</keyword>
<accession>A0A0D4CIM8</accession>
<gene>
    <name evidence="9" type="ORF">LBLM1_00505</name>
</gene>
<dbReference type="Gene3D" id="3.40.109.10">
    <property type="entry name" value="NADH Oxidase"/>
    <property type="match status" value="1"/>
</dbReference>
<dbReference type="OrthoDB" id="9809288at2"/>
<evidence type="ECO:0000313" key="9">
    <source>
        <dbReference type="EMBL" id="AJT49731.1"/>
    </source>
</evidence>
<dbReference type="CDD" id="cd02149">
    <property type="entry name" value="NfsB-like"/>
    <property type="match status" value="1"/>
</dbReference>
<keyword evidence="6" id="KW-0560">Oxidoreductase</keyword>
<keyword evidence="3" id="KW-0285">Flavoprotein</keyword>
<keyword evidence="10" id="KW-1185">Reference proteome</keyword>
<dbReference type="InterPro" id="IPR033878">
    <property type="entry name" value="NfsB-like"/>
</dbReference>
<sequence>MREHEEIQEKLIEVANRRYATKKFDPDRKVDDDDWRTILEVGRLSPSSFGYEPWQFVELDNPQMRQDLKPIAWGAVNSINGADKLLLIFARKDITYDSDYVKYMVQDVKRHEYDPNSKSSQAFKHFQETDMDINDERTRFDWAAKQCYIAMANMMMAAAALKIDSCPIEGFNREKVESYLAEKGVLDRQHWGLAVMVSFGYRDEPIKPKSRQAISDIYRTIK</sequence>
<dbReference type="STRING" id="1130798.LBLM1_00505"/>
<dbReference type="GO" id="GO:0046256">
    <property type="term" value="P:2,4,6-trinitrotoluene catabolic process"/>
    <property type="evidence" value="ECO:0007669"/>
    <property type="project" value="TreeGrafter"/>
</dbReference>
<reference evidence="9 10" key="1">
    <citation type="journal article" date="2012" name="J. Bacteriol.">
        <title>Genome sequence of Lactobacillus mucosae LM1, isolated from piglet feces.</title>
        <authorList>
            <person name="Lee J.H."/>
            <person name="Valeriano V.D."/>
            <person name="Shin Y.R."/>
            <person name="Chae J.P."/>
            <person name="Kim G.B."/>
            <person name="Ham J.S."/>
            <person name="Chun J."/>
            <person name="Kang D.K."/>
        </authorList>
    </citation>
    <scope>NUCLEOTIDE SEQUENCE [LARGE SCALE GENOMIC DNA]</scope>
    <source>
        <strain evidence="9 10">LM1</strain>
    </source>
</reference>
<evidence type="ECO:0000259" key="8">
    <source>
        <dbReference type="Pfam" id="PF00881"/>
    </source>
</evidence>
<dbReference type="SUPFAM" id="SSF55469">
    <property type="entry name" value="FMN-dependent nitroreductase-like"/>
    <property type="match status" value="1"/>
</dbReference>
<dbReference type="PANTHER" id="PTHR23026">
    <property type="entry name" value="NADPH NITROREDUCTASE"/>
    <property type="match status" value="1"/>
</dbReference>
<evidence type="ECO:0000313" key="10">
    <source>
        <dbReference type="Proteomes" id="UP000003645"/>
    </source>
</evidence>